<keyword evidence="12" id="KW-1185">Reference proteome</keyword>
<gene>
    <name evidence="13" type="primary">LOC101861157</name>
</gene>
<protein>
    <submittedName>
        <fullName evidence="13">Golgin subfamily A member 6-like protein 22</fullName>
    </submittedName>
</protein>
<evidence type="ECO:0000256" key="5">
    <source>
        <dbReference type="ARBA" id="ARBA00022776"/>
    </source>
</evidence>
<keyword evidence="8" id="KW-0137">Centromere</keyword>
<evidence type="ECO:0000259" key="11">
    <source>
        <dbReference type="Pfam" id="PF03800"/>
    </source>
</evidence>
<evidence type="ECO:0000256" key="6">
    <source>
        <dbReference type="ARBA" id="ARBA00023054"/>
    </source>
</evidence>
<evidence type="ECO:0000256" key="10">
    <source>
        <dbReference type="SAM" id="MobiDB-lite"/>
    </source>
</evidence>
<evidence type="ECO:0000313" key="13">
    <source>
        <dbReference type="RefSeq" id="XP_035828329.1"/>
    </source>
</evidence>
<sequence length="445" mass="52740">MNFESPLLPVPEILAAFRESDVNLNENDLSRPDPRRWREIYGQIFEWLTSRSIEQATQSLCRTLPMRTTHPELYEEGFAQMAFTLCMQRVLCSCGFESFSVEDVIAPTAQRSSRILSAFINFSRHSEIRRAFADEEKQNIERSRGEYDSVVNRQRELKSKLAKMNETREQRETEKQQLQEEQEQAKRQMMELGKQQEAELRSVDELKLLLSEREKLAENLKHQISEVQLEIEKLSSKIIHSPERYKQEQERLQKRVHELKEELARKEQILSENRQLLEQTEGKRLAAERAVKTSVEVQGCLDKENEVASKIQKVMERRNELRDKHNQLYKQQEDLAEKLTVRQEQKRQIFLQTDINKQHQHQKLTDLRQYKEKKEEDMRSLKAAIEQVGNKTSYVLQEANEIDRQVEEEKQEWQKEFTEQLNEIDAVHSIVADGFADFRMTMTDN</sequence>
<feature type="coiled-coil region" evidence="9">
    <location>
        <begin position="304"/>
        <end position="338"/>
    </location>
</feature>
<dbReference type="Gene3D" id="1.10.418.60">
    <property type="entry name" value="Ncd80 complex, Nuf2 subunit"/>
    <property type="match status" value="1"/>
</dbReference>
<keyword evidence="5" id="KW-0498">Mitosis</keyword>
<evidence type="ECO:0000256" key="7">
    <source>
        <dbReference type="ARBA" id="ARBA00023306"/>
    </source>
</evidence>
<feature type="region of interest" description="Disordered" evidence="10">
    <location>
        <begin position="159"/>
        <end position="189"/>
    </location>
</feature>
<organism evidence="12 13">
    <name type="scientific">Aplysia californica</name>
    <name type="common">California sea hare</name>
    <dbReference type="NCBI Taxonomy" id="6500"/>
    <lineage>
        <taxon>Eukaryota</taxon>
        <taxon>Metazoa</taxon>
        <taxon>Spiralia</taxon>
        <taxon>Lophotrochozoa</taxon>
        <taxon>Mollusca</taxon>
        <taxon>Gastropoda</taxon>
        <taxon>Heterobranchia</taxon>
        <taxon>Euthyneura</taxon>
        <taxon>Tectipleura</taxon>
        <taxon>Aplysiida</taxon>
        <taxon>Aplysioidea</taxon>
        <taxon>Aplysiidae</taxon>
        <taxon>Aplysia</taxon>
    </lineage>
</organism>
<dbReference type="InterPro" id="IPR038275">
    <property type="entry name" value="Nuf2_N_sf"/>
</dbReference>
<evidence type="ECO:0000313" key="12">
    <source>
        <dbReference type="Proteomes" id="UP000694888"/>
    </source>
</evidence>
<evidence type="ECO:0000256" key="3">
    <source>
        <dbReference type="ARBA" id="ARBA00022454"/>
    </source>
</evidence>
<feature type="coiled-coil region" evidence="9">
    <location>
        <begin position="364"/>
        <end position="423"/>
    </location>
</feature>
<comment type="similarity">
    <text evidence="2">Belongs to the NUF2 family.</text>
</comment>
<dbReference type="InterPro" id="IPR005549">
    <property type="entry name" value="Kinetochore_Nuf2_N"/>
</dbReference>
<name>A0ABM1W0Y6_APLCA</name>
<evidence type="ECO:0000256" key="2">
    <source>
        <dbReference type="ARBA" id="ARBA00005498"/>
    </source>
</evidence>
<reference evidence="13" key="1">
    <citation type="submission" date="2025-08" db="UniProtKB">
        <authorList>
            <consortium name="RefSeq"/>
        </authorList>
    </citation>
    <scope>IDENTIFICATION</scope>
</reference>
<dbReference type="Proteomes" id="UP000694888">
    <property type="component" value="Unplaced"/>
</dbReference>
<evidence type="ECO:0000256" key="4">
    <source>
        <dbReference type="ARBA" id="ARBA00022618"/>
    </source>
</evidence>
<proteinExistence type="inferred from homology"/>
<dbReference type="RefSeq" id="XP_035828329.1">
    <property type="nucleotide sequence ID" value="XM_035972436.1"/>
</dbReference>
<accession>A0ABM1W0Y6</accession>
<keyword evidence="3" id="KW-0158">Chromosome</keyword>
<evidence type="ECO:0000256" key="1">
    <source>
        <dbReference type="ARBA" id="ARBA00004584"/>
    </source>
</evidence>
<comment type="subcellular location">
    <subcellularLocation>
        <location evidence="1">Chromosome</location>
        <location evidence="1">Centromere</location>
    </subcellularLocation>
</comment>
<keyword evidence="6 9" id="KW-0175">Coiled coil</keyword>
<feature type="domain" description="Kinetochore protein Nuf2 N-terminal" evidence="11">
    <location>
        <begin position="3"/>
        <end position="138"/>
    </location>
</feature>
<dbReference type="Pfam" id="PF03800">
    <property type="entry name" value="Nuf2"/>
    <property type="match status" value="1"/>
</dbReference>
<dbReference type="GeneID" id="101861157"/>
<keyword evidence="4" id="KW-0132">Cell division</keyword>
<keyword evidence="7" id="KW-0131">Cell cycle</keyword>
<evidence type="ECO:0000256" key="8">
    <source>
        <dbReference type="ARBA" id="ARBA00023328"/>
    </source>
</evidence>
<evidence type="ECO:0000256" key="9">
    <source>
        <dbReference type="SAM" id="Coils"/>
    </source>
</evidence>